<keyword evidence="1" id="KW-0472">Membrane</keyword>
<evidence type="ECO:0000256" key="1">
    <source>
        <dbReference type="SAM" id="Phobius"/>
    </source>
</evidence>
<reference evidence="2" key="1">
    <citation type="journal article" date="2025" name="Foods">
        <title>Unveiling the Microbial Signatures of Arabica Coffee Cherries: Insights into Ripeness Specific Diversity, Functional Traits, and Implications for Quality and Safety.</title>
        <authorList>
            <consortium name="RefSeq"/>
            <person name="Tenea G.N."/>
            <person name="Cifuentes V."/>
            <person name="Reyes P."/>
            <person name="Cevallos-Vallejos M."/>
        </authorList>
    </citation>
    <scope>NUCLEOTIDE SEQUENCE [LARGE SCALE GENOMIC DNA]</scope>
</reference>
<keyword evidence="1" id="KW-0812">Transmembrane</keyword>
<evidence type="ECO:0000313" key="3">
    <source>
        <dbReference type="RefSeq" id="XP_027115656.1"/>
    </source>
</evidence>
<dbReference type="AlphaFoldDB" id="A0A6P6WM22"/>
<feature type="transmembrane region" description="Helical" evidence="1">
    <location>
        <begin position="66"/>
        <end position="87"/>
    </location>
</feature>
<gene>
    <name evidence="3" type="primary">LOC113733487</name>
</gene>
<evidence type="ECO:0008006" key="4">
    <source>
        <dbReference type="Google" id="ProtNLM"/>
    </source>
</evidence>
<keyword evidence="2" id="KW-1185">Reference proteome</keyword>
<protein>
    <recommendedName>
        <fullName evidence="4">Transmembrane protein</fullName>
    </recommendedName>
</protein>
<dbReference type="GeneID" id="113733487"/>
<dbReference type="OrthoDB" id="1935034at2759"/>
<dbReference type="PANTHER" id="PTHR33306">
    <property type="entry name" value="EXPRESSED PROTEIN-RELATED-RELATED"/>
    <property type="match status" value="1"/>
</dbReference>
<sequence>MVRKQQRREMGWFYSRRGPEWKQGWRGQTMASLSLPPLPLLAIFAIVICLLSLPQSTSAATIDLKLLLFLVPILLILLIRPSFSGGWFNFGTPKPGPGSSAHQSGGFPWGVALLVVILVVLVSYQSSFQSMWFTPLRSSD</sequence>
<organism evidence="2 3">
    <name type="scientific">Coffea arabica</name>
    <name type="common">Arabian coffee</name>
    <dbReference type="NCBI Taxonomy" id="13443"/>
    <lineage>
        <taxon>Eukaryota</taxon>
        <taxon>Viridiplantae</taxon>
        <taxon>Streptophyta</taxon>
        <taxon>Embryophyta</taxon>
        <taxon>Tracheophyta</taxon>
        <taxon>Spermatophyta</taxon>
        <taxon>Magnoliopsida</taxon>
        <taxon>eudicotyledons</taxon>
        <taxon>Gunneridae</taxon>
        <taxon>Pentapetalae</taxon>
        <taxon>asterids</taxon>
        <taxon>lamiids</taxon>
        <taxon>Gentianales</taxon>
        <taxon>Rubiaceae</taxon>
        <taxon>Ixoroideae</taxon>
        <taxon>Gardenieae complex</taxon>
        <taxon>Bertiereae - Coffeeae clade</taxon>
        <taxon>Coffeeae</taxon>
        <taxon>Coffea</taxon>
    </lineage>
</organism>
<dbReference type="PANTHER" id="PTHR33306:SF40">
    <property type="entry name" value="EXPRESSED PROTEIN"/>
    <property type="match status" value="1"/>
</dbReference>
<keyword evidence="1" id="KW-1133">Transmembrane helix</keyword>
<accession>A0A6P6WM22</accession>
<evidence type="ECO:0000313" key="2">
    <source>
        <dbReference type="Proteomes" id="UP001652660"/>
    </source>
</evidence>
<proteinExistence type="predicted"/>
<dbReference type="RefSeq" id="XP_027115656.1">
    <property type="nucleotide sequence ID" value="XM_027259855.2"/>
</dbReference>
<feature type="transmembrane region" description="Helical" evidence="1">
    <location>
        <begin position="35"/>
        <end position="54"/>
    </location>
</feature>
<reference evidence="3" key="2">
    <citation type="submission" date="2025-08" db="UniProtKB">
        <authorList>
            <consortium name="RefSeq"/>
        </authorList>
    </citation>
    <scope>IDENTIFICATION</scope>
    <source>
        <tissue evidence="3">Leaves</tissue>
    </source>
</reference>
<feature type="transmembrane region" description="Helical" evidence="1">
    <location>
        <begin position="107"/>
        <end position="124"/>
    </location>
</feature>
<name>A0A6P6WM22_COFAR</name>
<dbReference type="Proteomes" id="UP001652660">
    <property type="component" value="Chromosome 2c"/>
</dbReference>